<dbReference type="CDD" id="cd03784">
    <property type="entry name" value="GT1_Gtf-like"/>
    <property type="match status" value="1"/>
</dbReference>
<dbReference type="OrthoDB" id="422476at2759"/>
<feature type="domain" description="Erythromycin biosynthesis protein CIII-like C-terminal" evidence="2">
    <location>
        <begin position="324"/>
        <end position="412"/>
    </location>
</feature>
<gene>
    <name evidence="3" type="primary">ATG26</name>
    <name evidence="3" type="ORF">SNEC2469_LOCUS30173</name>
</gene>
<dbReference type="InterPro" id="IPR010610">
    <property type="entry name" value="EryCIII-like_C"/>
</dbReference>
<evidence type="ECO:0000256" key="1">
    <source>
        <dbReference type="ARBA" id="ARBA00022679"/>
    </source>
</evidence>
<evidence type="ECO:0000259" key="2">
    <source>
        <dbReference type="Pfam" id="PF06722"/>
    </source>
</evidence>
<dbReference type="InterPro" id="IPR050426">
    <property type="entry name" value="Glycosyltransferase_28"/>
</dbReference>
<dbReference type="AlphaFoldDB" id="A0A813BDY9"/>
<dbReference type="Pfam" id="PF06722">
    <property type="entry name" value="EryCIII-like_C"/>
    <property type="match status" value="1"/>
</dbReference>
<keyword evidence="1" id="KW-0808">Transferase</keyword>
<organism evidence="3 4">
    <name type="scientific">Symbiodinium necroappetens</name>
    <dbReference type="NCBI Taxonomy" id="1628268"/>
    <lineage>
        <taxon>Eukaryota</taxon>
        <taxon>Sar</taxon>
        <taxon>Alveolata</taxon>
        <taxon>Dinophyceae</taxon>
        <taxon>Suessiales</taxon>
        <taxon>Symbiodiniaceae</taxon>
        <taxon>Symbiodinium</taxon>
    </lineage>
</organism>
<evidence type="ECO:0000313" key="3">
    <source>
        <dbReference type="EMBL" id="CAE7898667.1"/>
    </source>
</evidence>
<dbReference type="Proteomes" id="UP000601435">
    <property type="component" value="Unassembled WGS sequence"/>
</dbReference>
<reference evidence="3" key="1">
    <citation type="submission" date="2021-02" db="EMBL/GenBank/DDBJ databases">
        <authorList>
            <person name="Dougan E. K."/>
            <person name="Rhodes N."/>
            <person name="Thang M."/>
            <person name="Chan C."/>
        </authorList>
    </citation>
    <scope>NUCLEOTIDE SEQUENCE</scope>
</reference>
<dbReference type="GO" id="GO:0016906">
    <property type="term" value="F:sterol 3-beta-glucosyltransferase activity"/>
    <property type="evidence" value="ECO:0007669"/>
    <property type="project" value="UniProtKB-ARBA"/>
</dbReference>
<evidence type="ECO:0000313" key="4">
    <source>
        <dbReference type="Proteomes" id="UP000601435"/>
    </source>
</evidence>
<protein>
    <submittedName>
        <fullName evidence="3">ATG26 protein</fullName>
    </submittedName>
</protein>
<dbReference type="FunFam" id="3.40.50.2000:FF:000009">
    <property type="entry name" value="Sterol 3-beta-glucosyltransferase UGT80A2"/>
    <property type="match status" value="1"/>
</dbReference>
<comment type="caution">
    <text evidence="3">The sequence shown here is derived from an EMBL/GenBank/DDBJ whole genome shotgun (WGS) entry which is preliminary data.</text>
</comment>
<dbReference type="SUPFAM" id="SSF53756">
    <property type="entry name" value="UDP-Glycosyltransferase/glycogen phosphorylase"/>
    <property type="match status" value="1"/>
</dbReference>
<dbReference type="InterPro" id="IPR002213">
    <property type="entry name" value="UDP_glucos_trans"/>
</dbReference>
<proteinExistence type="predicted"/>
<sequence length="736" mass="80915">MGRRIMIAFDGSRGDNQPYLVLARELIRSGFDVLALGCEEATDLAEAFGVPFKAINWCQKKTCTNQKFVDSMKTQNFGQMAEVHREVRPEGCVFKQCETIYEAALQFKPELLLHTWSTALNMYAISVILRIPRIHISLQTGLVASSSLPCPPLSTRPGTRASLGWYALATVLLRQWKTEQGPVWEKIFQRPLADFAPALQDYFDMMGNDSKFYHVVTETSLHREVPADFSSTIIRVGPMVAENAMQDFLAAGEPPVYFGFGSMIGTSSKFMTLLCLRALRLTGLRGVCCAGWSEMSLDLVDGEPDAEELKSYSQKHALFVKYAQHGSLFPRCCVIVHHGGTGTTNASLTSGVPTVILPVCFDQFAHSDDINELGCGVGLAAIHKLEPSDVSEAVLKCLRTPEICNKAREVATIIEKEKDEGPKDMVAFLQMFFKQFVDTGRQLKLQDSRTHFQLLPAVHHVPKMSPNHELLIGEASFKALSSKLKPELGSRTRVPDHCLSKCWALKLPDPLKEQYLLDYVRLLESLLPTFPEGIQVPFLPSNRRVVAPVAERCSHAHANVALLTDGVAQVQLTNAMTGEEICTVSASSQWTIALLARAAASQAPSSGGCRIFLKGAAALTAGTVLADLQEDAEETIQLSTLVLSAVDGVYTARIKLGEFEEQDFAGGLRPGRLHLIGGRGRGRDPPARVGLKLHKDGMVEFVYEKRPFDRGHCAPDSGGRYVYAKGKWTYSVPGVE</sequence>
<accession>A0A813BDY9</accession>
<feature type="non-terminal residue" evidence="3">
    <location>
        <position position="1"/>
    </location>
</feature>
<dbReference type="EMBL" id="CAJNJA010069696">
    <property type="protein sequence ID" value="CAE7898667.1"/>
    <property type="molecule type" value="Genomic_DNA"/>
</dbReference>
<dbReference type="PANTHER" id="PTHR48050:SF13">
    <property type="entry name" value="STEROL 3-BETA-GLUCOSYLTRANSFERASE UGT80A2"/>
    <property type="match status" value="1"/>
</dbReference>
<keyword evidence="4" id="KW-1185">Reference proteome</keyword>
<name>A0A813BDY9_9DINO</name>
<dbReference type="Gene3D" id="3.40.50.2000">
    <property type="entry name" value="Glycogen Phosphorylase B"/>
    <property type="match status" value="2"/>
</dbReference>
<dbReference type="PANTHER" id="PTHR48050">
    <property type="entry name" value="STEROL 3-BETA-GLUCOSYLTRANSFERASE"/>
    <property type="match status" value="1"/>
</dbReference>